<accession>W2T4L9</accession>
<evidence type="ECO:0000313" key="2">
    <source>
        <dbReference type="Proteomes" id="UP000053676"/>
    </source>
</evidence>
<dbReference type="AlphaFoldDB" id="W2T4L9"/>
<dbReference type="KEGG" id="nai:NECAME_03549"/>
<dbReference type="EMBL" id="KI660245">
    <property type="protein sequence ID" value="ETN76176.1"/>
    <property type="molecule type" value="Genomic_DNA"/>
</dbReference>
<reference evidence="2" key="1">
    <citation type="journal article" date="2014" name="Nat. Genet.">
        <title>Genome of the human hookworm Necator americanus.</title>
        <authorList>
            <person name="Tang Y.T."/>
            <person name="Gao X."/>
            <person name="Rosa B.A."/>
            <person name="Abubucker S."/>
            <person name="Hallsworth-Pepin K."/>
            <person name="Martin J."/>
            <person name="Tyagi R."/>
            <person name="Heizer E."/>
            <person name="Zhang X."/>
            <person name="Bhonagiri-Palsikar V."/>
            <person name="Minx P."/>
            <person name="Warren W.C."/>
            <person name="Wang Q."/>
            <person name="Zhan B."/>
            <person name="Hotez P.J."/>
            <person name="Sternberg P.W."/>
            <person name="Dougall A."/>
            <person name="Gaze S.T."/>
            <person name="Mulvenna J."/>
            <person name="Sotillo J."/>
            <person name="Ranganathan S."/>
            <person name="Rabelo E.M."/>
            <person name="Wilson R.K."/>
            <person name="Felgner P.L."/>
            <person name="Bethony J."/>
            <person name="Hawdon J.M."/>
            <person name="Gasser R.B."/>
            <person name="Loukas A."/>
            <person name="Mitreva M."/>
        </authorList>
    </citation>
    <scope>NUCLEOTIDE SEQUENCE [LARGE SCALE GENOMIC DNA]</scope>
</reference>
<dbReference type="Proteomes" id="UP000053676">
    <property type="component" value="Unassembled WGS sequence"/>
</dbReference>
<name>W2T4L9_NECAM</name>
<proteinExistence type="predicted"/>
<keyword evidence="2" id="KW-1185">Reference proteome</keyword>
<gene>
    <name evidence="1" type="ORF">NECAME_03549</name>
</gene>
<evidence type="ECO:0000313" key="1">
    <source>
        <dbReference type="EMBL" id="ETN76176.1"/>
    </source>
</evidence>
<sequence length="60" mass="7184">MQFMCGREEFDLVEHFSDSPAPMAVDLKRNYVKLLMHFRRHDLVGHFCLDSTFPNEQIRQ</sequence>
<organism evidence="1 2">
    <name type="scientific">Necator americanus</name>
    <name type="common">Human hookworm</name>
    <dbReference type="NCBI Taxonomy" id="51031"/>
    <lineage>
        <taxon>Eukaryota</taxon>
        <taxon>Metazoa</taxon>
        <taxon>Ecdysozoa</taxon>
        <taxon>Nematoda</taxon>
        <taxon>Chromadorea</taxon>
        <taxon>Rhabditida</taxon>
        <taxon>Rhabditina</taxon>
        <taxon>Rhabditomorpha</taxon>
        <taxon>Strongyloidea</taxon>
        <taxon>Ancylostomatidae</taxon>
        <taxon>Bunostominae</taxon>
        <taxon>Necator</taxon>
    </lineage>
</organism>
<protein>
    <submittedName>
        <fullName evidence="1">Uncharacterized protein</fullName>
    </submittedName>
</protein>